<feature type="domain" description="Activator of Hsp90 ATPase homologue 1/2-like C-terminal" evidence="2">
    <location>
        <begin position="2"/>
        <end position="121"/>
    </location>
</feature>
<evidence type="ECO:0000259" key="2">
    <source>
        <dbReference type="Pfam" id="PF08327"/>
    </source>
</evidence>
<sequence>MWRALTDPESTRQYFHATHWTSPPVAGEAFETHLPDGSVAVEGVVEEVDPPHRLVHTWHPLYDDELAAEPPSRVSWELSDLGRGRTRLRLVHDRLDGSPLTAENVRDGWTAILESLRSLLETGAPLPRQTSV</sequence>
<dbReference type="Pfam" id="PF08327">
    <property type="entry name" value="AHSA1"/>
    <property type="match status" value="1"/>
</dbReference>
<evidence type="ECO:0000313" key="3">
    <source>
        <dbReference type="EMBL" id="GGB70182.1"/>
    </source>
</evidence>
<evidence type="ECO:0000256" key="1">
    <source>
        <dbReference type="ARBA" id="ARBA00006817"/>
    </source>
</evidence>
<organism evidence="3 4">
    <name type="scientific">Knoellia flava</name>
    <dbReference type="NCBI Taxonomy" id="913969"/>
    <lineage>
        <taxon>Bacteria</taxon>
        <taxon>Bacillati</taxon>
        <taxon>Actinomycetota</taxon>
        <taxon>Actinomycetes</taxon>
        <taxon>Micrococcales</taxon>
        <taxon>Intrasporangiaceae</taxon>
        <taxon>Knoellia</taxon>
    </lineage>
</organism>
<name>A0A8H9FS93_9MICO</name>
<comment type="caution">
    <text evidence="3">The sequence shown here is derived from an EMBL/GenBank/DDBJ whole genome shotgun (WGS) entry which is preliminary data.</text>
</comment>
<gene>
    <name evidence="3" type="ORF">GCM10011314_06870</name>
</gene>
<dbReference type="Proteomes" id="UP000628079">
    <property type="component" value="Unassembled WGS sequence"/>
</dbReference>
<comment type="similarity">
    <text evidence="1">Belongs to the AHA1 family.</text>
</comment>
<evidence type="ECO:0000313" key="4">
    <source>
        <dbReference type="Proteomes" id="UP000628079"/>
    </source>
</evidence>
<dbReference type="AlphaFoldDB" id="A0A8H9FS93"/>
<dbReference type="SUPFAM" id="SSF55961">
    <property type="entry name" value="Bet v1-like"/>
    <property type="match status" value="1"/>
</dbReference>
<reference evidence="3" key="1">
    <citation type="journal article" date="2014" name="Int. J. Syst. Evol. Microbiol.">
        <title>Complete genome sequence of Corynebacterium casei LMG S-19264T (=DSM 44701T), isolated from a smear-ripened cheese.</title>
        <authorList>
            <consortium name="US DOE Joint Genome Institute (JGI-PGF)"/>
            <person name="Walter F."/>
            <person name="Albersmeier A."/>
            <person name="Kalinowski J."/>
            <person name="Ruckert C."/>
        </authorList>
    </citation>
    <scope>NUCLEOTIDE SEQUENCE</scope>
    <source>
        <strain evidence="3">CGMCC 1.10749</strain>
    </source>
</reference>
<reference evidence="3" key="2">
    <citation type="submission" date="2020-09" db="EMBL/GenBank/DDBJ databases">
        <authorList>
            <person name="Sun Q."/>
            <person name="Zhou Y."/>
        </authorList>
    </citation>
    <scope>NUCLEOTIDE SEQUENCE</scope>
    <source>
        <strain evidence="3">CGMCC 1.10749</strain>
    </source>
</reference>
<dbReference type="InterPro" id="IPR023393">
    <property type="entry name" value="START-like_dom_sf"/>
</dbReference>
<dbReference type="EMBL" id="BMEA01000001">
    <property type="protein sequence ID" value="GGB70182.1"/>
    <property type="molecule type" value="Genomic_DNA"/>
</dbReference>
<dbReference type="Gene3D" id="3.30.530.20">
    <property type="match status" value="1"/>
</dbReference>
<proteinExistence type="inferred from homology"/>
<protein>
    <submittedName>
        <fullName evidence="3">ATPase</fullName>
    </submittedName>
</protein>
<dbReference type="InterPro" id="IPR013538">
    <property type="entry name" value="ASHA1/2-like_C"/>
</dbReference>
<accession>A0A8H9FS93</accession>